<dbReference type="PANTHER" id="PTHR23333:SF4">
    <property type="entry name" value="UBX DOMAIN-CONTAINING PROTEIN 11"/>
    <property type="match status" value="1"/>
</dbReference>
<proteinExistence type="predicted"/>
<dbReference type="SUPFAM" id="SSF102848">
    <property type="entry name" value="NSFL1 (p97 ATPase) cofactor p47, SEP domain"/>
    <property type="match status" value="1"/>
</dbReference>
<keyword evidence="4" id="KW-1185">Reference proteome</keyword>
<organism evidence="3 4">
    <name type="scientific">Tritrichomonas musculus</name>
    <dbReference type="NCBI Taxonomy" id="1915356"/>
    <lineage>
        <taxon>Eukaryota</taxon>
        <taxon>Metamonada</taxon>
        <taxon>Parabasalia</taxon>
        <taxon>Tritrichomonadida</taxon>
        <taxon>Tritrichomonadidae</taxon>
        <taxon>Tritrichomonas</taxon>
    </lineage>
</organism>
<evidence type="ECO:0000313" key="3">
    <source>
        <dbReference type="EMBL" id="KAK8895519.1"/>
    </source>
</evidence>
<name>A0ABR2KWL5_9EUKA</name>
<reference evidence="3 4" key="1">
    <citation type="submission" date="2024-04" db="EMBL/GenBank/DDBJ databases">
        <title>Tritrichomonas musculus Genome.</title>
        <authorList>
            <person name="Alves-Ferreira E."/>
            <person name="Grigg M."/>
            <person name="Lorenzi H."/>
            <person name="Galac M."/>
        </authorList>
    </citation>
    <scope>NUCLEOTIDE SEQUENCE [LARGE SCALE GENOMIC DNA]</scope>
    <source>
        <strain evidence="3 4">EAF2021</strain>
    </source>
</reference>
<accession>A0ABR2KWL5</accession>
<keyword evidence="1" id="KW-0175">Coiled coil</keyword>
<gene>
    <name evidence="3" type="ORF">M9Y10_023986</name>
</gene>
<evidence type="ECO:0000256" key="1">
    <source>
        <dbReference type="SAM" id="Coils"/>
    </source>
</evidence>
<dbReference type="Pfam" id="PF08059">
    <property type="entry name" value="SEP"/>
    <property type="match status" value="1"/>
</dbReference>
<protein>
    <submittedName>
        <fullName evidence="3">UBX domain-containing protein 11</fullName>
    </submittedName>
</protein>
<dbReference type="InterPro" id="IPR012989">
    <property type="entry name" value="SEP_domain"/>
</dbReference>
<evidence type="ECO:0000313" key="4">
    <source>
        <dbReference type="Proteomes" id="UP001470230"/>
    </source>
</evidence>
<evidence type="ECO:0000259" key="2">
    <source>
        <dbReference type="PROSITE" id="PS51399"/>
    </source>
</evidence>
<feature type="domain" description="SEP" evidence="2">
    <location>
        <begin position="139"/>
        <end position="203"/>
    </location>
</feature>
<dbReference type="PROSITE" id="PS51399">
    <property type="entry name" value="SEP"/>
    <property type="match status" value="1"/>
</dbReference>
<feature type="coiled-coil region" evidence="1">
    <location>
        <begin position="43"/>
        <end position="81"/>
    </location>
</feature>
<dbReference type="SMART" id="SM00553">
    <property type="entry name" value="SEP"/>
    <property type="match status" value="1"/>
</dbReference>
<comment type="caution">
    <text evidence="3">The sequence shown here is derived from an EMBL/GenBank/DDBJ whole genome shotgun (WGS) entry which is preliminary data.</text>
</comment>
<dbReference type="InterPro" id="IPR036241">
    <property type="entry name" value="NSFL1C_SEP_dom_sf"/>
</dbReference>
<dbReference type="Proteomes" id="UP001470230">
    <property type="component" value="Unassembled WGS sequence"/>
</dbReference>
<dbReference type="Gene3D" id="3.30.420.210">
    <property type="entry name" value="SEP domain"/>
    <property type="match status" value="1"/>
</dbReference>
<sequence>MLNHTWKGKSPAITKPTLGNLKPAILHEDLGSESSFFSKIQQLEKLNSEQNEEICELRRLLHEEQSKNKNLEKQIQEMTDFLEDYGMHWVGGPRPQPAEYTNGPDHNLFLEKIGELNNIADTGKIEFIRNGNITTLKQQKPVTIVLYDKGFTVNGSDIREYDKPCNQSFMNDILDGFFPQEFKETYPGGVIFKVEDNRSKNIKYPQLAQKNKNSKNSDLELLPPPTNIGDGDGAVKVRIPGIPDVVIRVSKDMKVSDLLLLIEDNFDIHKINLVSPCSNEVFDEESHLSEVGLYPRGFAFVVYK</sequence>
<dbReference type="PANTHER" id="PTHR23333">
    <property type="entry name" value="UBX DOMAIN CONTAINING PROTEIN"/>
    <property type="match status" value="1"/>
</dbReference>
<dbReference type="EMBL" id="JAPFFF010000003">
    <property type="protein sequence ID" value="KAK8895519.1"/>
    <property type="molecule type" value="Genomic_DNA"/>
</dbReference>